<dbReference type="Pfam" id="PF04266">
    <property type="entry name" value="ASCH"/>
    <property type="match status" value="1"/>
</dbReference>
<dbReference type="Proteomes" id="UP000242497">
    <property type="component" value="Unassembled WGS sequence"/>
</dbReference>
<name>A0A1M6U774_9FIRM</name>
<dbReference type="InterPro" id="IPR015947">
    <property type="entry name" value="PUA-like_sf"/>
</dbReference>
<protein>
    <submittedName>
        <fullName evidence="2">ASCH domain-containing protein</fullName>
    </submittedName>
</protein>
<dbReference type="RefSeq" id="WP_200773974.1">
    <property type="nucleotide sequence ID" value="NZ_FRAE01000124.1"/>
</dbReference>
<dbReference type="SUPFAM" id="SSF88697">
    <property type="entry name" value="PUA domain-like"/>
    <property type="match status" value="1"/>
</dbReference>
<dbReference type="Gene3D" id="2.30.130.30">
    <property type="entry name" value="Hypothetical protein"/>
    <property type="match status" value="1"/>
</dbReference>
<evidence type="ECO:0000313" key="3">
    <source>
        <dbReference type="Proteomes" id="UP000242497"/>
    </source>
</evidence>
<gene>
    <name evidence="2" type="ORF">SAMN02744037_02745</name>
</gene>
<keyword evidence="3" id="KW-1185">Reference proteome</keyword>
<sequence>MNFKEHIEKNNINGLIIKSPYIEKILSHEKTWEIRSHKTKIRGEIALIKKGSKKILGTCKVVDVIGPLYFKDLISTNKHCIPKEKILQNKSKYEGKYAWILSDAKTLKDPIDYNHPRGAVIWVKLKDRLI</sequence>
<organism evidence="2 3">
    <name type="scientific">Tepidibacter formicigenes DSM 15518</name>
    <dbReference type="NCBI Taxonomy" id="1123349"/>
    <lineage>
        <taxon>Bacteria</taxon>
        <taxon>Bacillati</taxon>
        <taxon>Bacillota</taxon>
        <taxon>Clostridia</taxon>
        <taxon>Peptostreptococcales</taxon>
        <taxon>Peptostreptococcaceae</taxon>
        <taxon>Tepidibacter</taxon>
    </lineage>
</organism>
<reference evidence="3" key="1">
    <citation type="submission" date="2016-11" db="EMBL/GenBank/DDBJ databases">
        <authorList>
            <person name="Varghese N."/>
            <person name="Submissions S."/>
        </authorList>
    </citation>
    <scope>NUCLEOTIDE SEQUENCE [LARGE SCALE GENOMIC DNA]</scope>
    <source>
        <strain evidence="3">DSM 15518</strain>
    </source>
</reference>
<dbReference type="InterPro" id="IPR007374">
    <property type="entry name" value="ASCH_domain"/>
</dbReference>
<dbReference type="EMBL" id="FRAE01000124">
    <property type="protein sequence ID" value="SHK65006.1"/>
    <property type="molecule type" value="Genomic_DNA"/>
</dbReference>
<dbReference type="STRING" id="1123349.SAMN02744037_02745"/>
<proteinExistence type="predicted"/>
<feature type="domain" description="ASCH" evidence="1">
    <location>
        <begin position="16"/>
        <end position="71"/>
    </location>
</feature>
<dbReference type="AlphaFoldDB" id="A0A1M6U774"/>
<evidence type="ECO:0000313" key="2">
    <source>
        <dbReference type="EMBL" id="SHK65006.1"/>
    </source>
</evidence>
<evidence type="ECO:0000259" key="1">
    <source>
        <dbReference type="Pfam" id="PF04266"/>
    </source>
</evidence>
<accession>A0A1M6U774</accession>